<dbReference type="SUPFAM" id="SSF56672">
    <property type="entry name" value="DNA/RNA polymerases"/>
    <property type="match status" value="1"/>
</dbReference>
<keyword evidence="2" id="KW-1185">Reference proteome</keyword>
<gene>
    <name evidence="1" type="ORF">KFK09_002468</name>
</gene>
<dbReference type="EMBL" id="JAGYWB010000003">
    <property type="protein sequence ID" value="KAI0526875.1"/>
    <property type="molecule type" value="Genomic_DNA"/>
</dbReference>
<evidence type="ECO:0008006" key="3">
    <source>
        <dbReference type="Google" id="ProtNLM"/>
    </source>
</evidence>
<dbReference type="AlphaFoldDB" id="A0A8T3C521"/>
<evidence type="ECO:0000313" key="1">
    <source>
        <dbReference type="EMBL" id="KAI0526875.1"/>
    </source>
</evidence>
<organism evidence="1 2">
    <name type="scientific">Dendrobium nobile</name>
    <name type="common">Orchid</name>
    <dbReference type="NCBI Taxonomy" id="94219"/>
    <lineage>
        <taxon>Eukaryota</taxon>
        <taxon>Viridiplantae</taxon>
        <taxon>Streptophyta</taxon>
        <taxon>Embryophyta</taxon>
        <taxon>Tracheophyta</taxon>
        <taxon>Spermatophyta</taxon>
        <taxon>Magnoliopsida</taxon>
        <taxon>Liliopsida</taxon>
        <taxon>Asparagales</taxon>
        <taxon>Orchidaceae</taxon>
        <taxon>Epidendroideae</taxon>
        <taxon>Malaxideae</taxon>
        <taxon>Dendrobiinae</taxon>
        <taxon>Dendrobium</taxon>
    </lineage>
</organism>
<sequence length="518" mass="60401">MGEEWDFEMVPSNGLSGGIIVLWNSKTAKFSKVGSTSQCLIGDLFINNNCKMRVASVYGSKDVIKRRELWELFEFYNVEDFPMIIGGDFNCLTSKEDKRGGKKFCFSQGAREMYSFISNNDLHEVNFIGPRYTWCNNKSEGSHILERLDRCFLNSSTLSHFSNLNVRHLARIASDHSPLVLNLCNAFYTHKRRIIFEDIWVSYPASFGVVKNEWNKNYIGDHAQILNAKCKRTLKSLFFWSKAKLRNLEDLKRSLMEDILKLQTLESENGWLSEEECWEMKSKVLELNSTMARLCSWWKQRAKVRWMNEGDCNTKFYHSFASARRNNNRILKIKNENGIVIEEQSQIEDIFKQFFKFKWKQRCCNLSNWPNPEKTLNGEDKFNLSKDFTMQEIENVIKNLGNNIAPGSDGVTYSFIKGYWSIVKEDFLKALNQFFIYGNMDYNWKDTLVVLIPKISNPLMPSNYRPISLCNSIYKIAAKVILNRLIPVIPWLITEEQAAFIRGRSISDHILIAQEMFH</sequence>
<dbReference type="PANTHER" id="PTHR19446">
    <property type="entry name" value="REVERSE TRANSCRIPTASES"/>
    <property type="match status" value="1"/>
</dbReference>
<dbReference type="InterPro" id="IPR043502">
    <property type="entry name" value="DNA/RNA_pol_sf"/>
</dbReference>
<dbReference type="InterPro" id="IPR036691">
    <property type="entry name" value="Endo/exonu/phosph_ase_sf"/>
</dbReference>
<dbReference type="SUPFAM" id="SSF56219">
    <property type="entry name" value="DNase I-like"/>
    <property type="match status" value="1"/>
</dbReference>
<evidence type="ECO:0000313" key="2">
    <source>
        <dbReference type="Proteomes" id="UP000829196"/>
    </source>
</evidence>
<comment type="caution">
    <text evidence="1">The sequence shown here is derived from an EMBL/GenBank/DDBJ whole genome shotgun (WGS) entry which is preliminary data.</text>
</comment>
<dbReference type="SMR" id="A0A8T3C521"/>
<dbReference type="Gene3D" id="3.60.10.10">
    <property type="entry name" value="Endonuclease/exonuclease/phosphatase"/>
    <property type="match status" value="1"/>
</dbReference>
<accession>A0A8T3C521</accession>
<proteinExistence type="predicted"/>
<reference evidence="1" key="1">
    <citation type="journal article" date="2022" name="Front. Genet.">
        <title>Chromosome-Scale Assembly of the Dendrobium nobile Genome Provides Insights Into the Molecular Mechanism of the Biosynthesis of the Medicinal Active Ingredient of Dendrobium.</title>
        <authorList>
            <person name="Xu Q."/>
            <person name="Niu S.-C."/>
            <person name="Li K.-L."/>
            <person name="Zheng P.-J."/>
            <person name="Zhang X.-J."/>
            <person name="Jia Y."/>
            <person name="Liu Y."/>
            <person name="Niu Y.-X."/>
            <person name="Yu L.-H."/>
            <person name="Chen D.-F."/>
            <person name="Zhang G.-Q."/>
        </authorList>
    </citation>
    <scope>NUCLEOTIDE SEQUENCE</scope>
    <source>
        <tissue evidence="1">Leaf</tissue>
    </source>
</reference>
<dbReference type="OrthoDB" id="786576at2759"/>
<name>A0A8T3C521_DENNO</name>
<protein>
    <recommendedName>
        <fullName evidence="3">Reverse transcriptase domain-containing protein</fullName>
    </recommendedName>
</protein>
<dbReference type="Proteomes" id="UP000829196">
    <property type="component" value="Unassembled WGS sequence"/>
</dbReference>